<dbReference type="InterPro" id="IPR052022">
    <property type="entry name" value="26kDa_periplasmic_antigen"/>
</dbReference>
<feature type="signal peptide" evidence="1">
    <location>
        <begin position="1"/>
        <end position="25"/>
    </location>
</feature>
<organism evidence="2">
    <name type="scientific">Paraconexibacter sp. AEG42_29</name>
    <dbReference type="NCBI Taxonomy" id="2997339"/>
    <lineage>
        <taxon>Bacteria</taxon>
        <taxon>Bacillati</taxon>
        <taxon>Actinomycetota</taxon>
        <taxon>Thermoleophilia</taxon>
        <taxon>Solirubrobacterales</taxon>
        <taxon>Paraconexibacteraceae</taxon>
        <taxon>Paraconexibacter</taxon>
    </lineage>
</organism>
<dbReference type="EMBL" id="CP114014">
    <property type="protein sequence ID" value="XAY03311.1"/>
    <property type="molecule type" value="Genomic_DNA"/>
</dbReference>
<keyword evidence="1" id="KW-0732">Signal</keyword>
<name>A0AAU7ANR9_9ACTN</name>
<dbReference type="GO" id="GO:0006974">
    <property type="term" value="P:DNA damage response"/>
    <property type="evidence" value="ECO:0007669"/>
    <property type="project" value="TreeGrafter"/>
</dbReference>
<accession>A0AAU7ANR9</accession>
<evidence type="ECO:0000256" key="1">
    <source>
        <dbReference type="SAM" id="SignalP"/>
    </source>
</evidence>
<evidence type="ECO:0008006" key="3">
    <source>
        <dbReference type="Google" id="ProtNLM"/>
    </source>
</evidence>
<sequence length="237" mass="24090">MRIPTVAALATTLALAAATAAPAVAAADDTAATLSINGTGVTMITPDVATISVEVRSGSANRVTARSRANIRTKSVLNALARQGVLRTAITTTGVELSRTQVNRKKVFYASSNTIVVRFTDIAKVGPSIDAVTKAGADTVDGPQLSFSDPSAGLAETTRAAIADARRRADDAAAAAGQRVTGVQSIVVDPYSVPEVAGGTSYDASAPAPKRGEPTQVVAGRQEATATVRMVFTIAPA</sequence>
<dbReference type="KEGG" id="parq:DSM112329_00123"/>
<dbReference type="Gene3D" id="3.30.110.170">
    <property type="entry name" value="Protein of unknown function (DUF541), domain 1"/>
    <property type="match status" value="1"/>
</dbReference>
<evidence type="ECO:0000313" key="2">
    <source>
        <dbReference type="EMBL" id="XAY03311.1"/>
    </source>
</evidence>
<dbReference type="Gene3D" id="3.30.70.2970">
    <property type="entry name" value="Protein of unknown function (DUF541), domain 2"/>
    <property type="match status" value="1"/>
</dbReference>
<protein>
    <recommendedName>
        <fullName evidence="3">DUF541 domain-containing protein</fullName>
    </recommendedName>
</protein>
<gene>
    <name evidence="2" type="ORF">DSM112329_00123</name>
</gene>
<dbReference type="RefSeq" id="WP_354699865.1">
    <property type="nucleotide sequence ID" value="NZ_CP114014.1"/>
</dbReference>
<dbReference type="InterPro" id="IPR007497">
    <property type="entry name" value="SIMPL/DUF541"/>
</dbReference>
<dbReference type="PANTHER" id="PTHR34387">
    <property type="entry name" value="SLR1258 PROTEIN"/>
    <property type="match status" value="1"/>
</dbReference>
<dbReference type="AlphaFoldDB" id="A0AAU7ANR9"/>
<dbReference type="PANTHER" id="PTHR34387:SF2">
    <property type="entry name" value="SLR1258 PROTEIN"/>
    <property type="match status" value="1"/>
</dbReference>
<reference evidence="2" key="1">
    <citation type="submission" date="2022-12" db="EMBL/GenBank/DDBJ databases">
        <title>Paraconexibacter alkalitolerans sp. nov. and Baekduia alba sp. nov., isolated from soil and emended description of the genera Paraconexibacter (Chun et al., 2020) and Baekduia (An et al., 2020).</title>
        <authorList>
            <person name="Vieira S."/>
            <person name="Huber K.J."/>
            <person name="Geppert A."/>
            <person name="Wolf J."/>
            <person name="Neumann-Schaal M."/>
            <person name="Muesken M."/>
            <person name="Overmann J."/>
        </authorList>
    </citation>
    <scope>NUCLEOTIDE SEQUENCE</scope>
    <source>
        <strain evidence="2">AEG42_29</strain>
    </source>
</reference>
<proteinExistence type="predicted"/>
<dbReference type="Pfam" id="PF04402">
    <property type="entry name" value="SIMPL"/>
    <property type="match status" value="1"/>
</dbReference>
<feature type="chain" id="PRO_5043346855" description="DUF541 domain-containing protein" evidence="1">
    <location>
        <begin position="26"/>
        <end position="237"/>
    </location>
</feature>